<evidence type="ECO:0000313" key="6">
    <source>
        <dbReference type="EMBL" id="TQK76861.1"/>
    </source>
</evidence>
<organism evidence="6 7">
    <name type="scientific">Rarobacter incanus</name>
    <dbReference type="NCBI Taxonomy" id="153494"/>
    <lineage>
        <taxon>Bacteria</taxon>
        <taxon>Bacillati</taxon>
        <taxon>Actinomycetota</taxon>
        <taxon>Actinomycetes</taxon>
        <taxon>Micrococcales</taxon>
        <taxon>Rarobacteraceae</taxon>
        <taxon>Rarobacter</taxon>
    </lineage>
</organism>
<keyword evidence="2" id="KW-0813">Transport</keyword>
<dbReference type="PANTHER" id="PTHR43335:SF4">
    <property type="entry name" value="ABC TRANSPORTER, ATP-BINDING PROTEIN"/>
    <property type="match status" value="1"/>
</dbReference>
<gene>
    <name evidence="6" type="ORF">FB389_1556</name>
</gene>
<evidence type="ECO:0000256" key="1">
    <source>
        <dbReference type="ARBA" id="ARBA00005417"/>
    </source>
</evidence>
<feature type="domain" description="ABC transporter" evidence="5">
    <location>
        <begin position="9"/>
        <end position="240"/>
    </location>
</feature>
<keyword evidence="4 6" id="KW-0067">ATP-binding</keyword>
<dbReference type="Pfam" id="PF00005">
    <property type="entry name" value="ABC_tran"/>
    <property type="match status" value="1"/>
</dbReference>
<dbReference type="GO" id="GO:0016887">
    <property type="term" value="F:ATP hydrolysis activity"/>
    <property type="evidence" value="ECO:0007669"/>
    <property type="project" value="InterPro"/>
</dbReference>
<dbReference type="OrthoDB" id="9804819at2"/>
<dbReference type="AlphaFoldDB" id="A0A542SQH1"/>
<dbReference type="SUPFAM" id="SSF52540">
    <property type="entry name" value="P-loop containing nucleoside triphosphate hydrolases"/>
    <property type="match status" value="1"/>
</dbReference>
<evidence type="ECO:0000259" key="5">
    <source>
        <dbReference type="PROSITE" id="PS50893"/>
    </source>
</evidence>
<dbReference type="InterPro" id="IPR027417">
    <property type="entry name" value="P-loop_NTPase"/>
</dbReference>
<dbReference type="Gene3D" id="3.40.50.300">
    <property type="entry name" value="P-loop containing nucleotide triphosphate hydrolases"/>
    <property type="match status" value="1"/>
</dbReference>
<dbReference type="SMART" id="SM00382">
    <property type="entry name" value="AAA"/>
    <property type="match status" value="1"/>
</dbReference>
<dbReference type="RefSeq" id="WP_142112425.1">
    <property type="nucleotide sequence ID" value="NZ_BAAATB010000007.1"/>
</dbReference>
<dbReference type="Proteomes" id="UP000316181">
    <property type="component" value="Unassembled WGS sequence"/>
</dbReference>
<name>A0A542SQH1_9MICO</name>
<keyword evidence="7" id="KW-1185">Reference proteome</keyword>
<comment type="caution">
    <text evidence="6">The sequence shown here is derived from an EMBL/GenBank/DDBJ whole genome shotgun (WGS) entry which is preliminary data.</text>
</comment>
<dbReference type="PROSITE" id="PS50893">
    <property type="entry name" value="ABC_TRANSPORTER_2"/>
    <property type="match status" value="1"/>
</dbReference>
<proteinExistence type="inferred from homology"/>
<evidence type="ECO:0000256" key="3">
    <source>
        <dbReference type="ARBA" id="ARBA00022741"/>
    </source>
</evidence>
<dbReference type="PANTHER" id="PTHR43335">
    <property type="entry name" value="ABC TRANSPORTER, ATP-BINDING PROTEIN"/>
    <property type="match status" value="1"/>
</dbReference>
<dbReference type="PROSITE" id="PS00211">
    <property type="entry name" value="ABC_TRANSPORTER_1"/>
    <property type="match status" value="1"/>
</dbReference>
<accession>A0A542SQH1</accession>
<evidence type="ECO:0000256" key="2">
    <source>
        <dbReference type="ARBA" id="ARBA00022448"/>
    </source>
</evidence>
<comment type="similarity">
    <text evidence="1">Belongs to the ABC transporter superfamily.</text>
</comment>
<dbReference type="InterPro" id="IPR003593">
    <property type="entry name" value="AAA+_ATPase"/>
</dbReference>
<evidence type="ECO:0000256" key="4">
    <source>
        <dbReference type="ARBA" id="ARBA00022840"/>
    </source>
</evidence>
<protein>
    <submittedName>
        <fullName evidence="6">ABC-2 type transport system ATP-binding protein</fullName>
    </submittedName>
</protein>
<sequence length="337" mass="35118">MSTFDHCAVVTRGLRKTYRTFTGRKVIAVNNLDLDVPAHGVHGFLGPNGSGKTTTIRMLLGLIRADSGTMEILGRAVPKHLAQVTPAIGAIVEQPKFYPHFSGYENLRQLSIAIGVPAARVHEVIDSVGLTGRAKNRYAGYSLGMKQRLAVAATLLKDPDLLIFDEPTNGLDPAGIREIRGTMRSLADAGKTVIVSSHILSEVELVADTVSIIGSGSVVAQGRVTDLLAARGSNTVKVTLRPTEIAAGLIALQMAGYQVRPTAGELHVTGAADPARVNETLARNGLFASGLTSEGNTLEALFLELTAGEVPGGGAAAAVPSSTNDRSIVATAGEAAK</sequence>
<dbReference type="EMBL" id="VFNV01000001">
    <property type="protein sequence ID" value="TQK76861.1"/>
    <property type="molecule type" value="Genomic_DNA"/>
</dbReference>
<keyword evidence="3" id="KW-0547">Nucleotide-binding</keyword>
<dbReference type="GO" id="GO:0005524">
    <property type="term" value="F:ATP binding"/>
    <property type="evidence" value="ECO:0007669"/>
    <property type="project" value="UniProtKB-KW"/>
</dbReference>
<evidence type="ECO:0000313" key="7">
    <source>
        <dbReference type="Proteomes" id="UP000316181"/>
    </source>
</evidence>
<dbReference type="InterPro" id="IPR003439">
    <property type="entry name" value="ABC_transporter-like_ATP-bd"/>
</dbReference>
<reference evidence="6 7" key="1">
    <citation type="submission" date="2019-06" db="EMBL/GenBank/DDBJ databases">
        <title>Sequencing the genomes of 1000 actinobacteria strains.</title>
        <authorList>
            <person name="Klenk H.-P."/>
        </authorList>
    </citation>
    <scope>NUCLEOTIDE SEQUENCE [LARGE SCALE GENOMIC DNA]</scope>
    <source>
        <strain evidence="6 7">DSM 10596</strain>
    </source>
</reference>
<dbReference type="InterPro" id="IPR017871">
    <property type="entry name" value="ABC_transporter-like_CS"/>
</dbReference>